<reference evidence="12" key="1">
    <citation type="submission" date="2020-11" db="EMBL/GenBank/DDBJ databases">
        <authorList>
            <person name="Whiteford S."/>
        </authorList>
    </citation>
    <scope>NUCLEOTIDE SEQUENCE</scope>
</reference>
<evidence type="ECO:0000256" key="6">
    <source>
        <dbReference type="ARBA" id="ARBA00022490"/>
    </source>
</evidence>
<dbReference type="GO" id="GO:0051301">
    <property type="term" value="P:cell division"/>
    <property type="evidence" value="ECO:0007669"/>
    <property type="project" value="UniProtKB-KW"/>
</dbReference>
<comment type="similarity">
    <text evidence="3">Belongs to the CND2 (condensin subunit 2) family.</text>
</comment>
<feature type="region of interest" description="Disordered" evidence="11">
    <location>
        <begin position="462"/>
        <end position="487"/>
    </location>
</feature>
<keyword evidence="7" id="KW-0132">Cell division</keyword>
<dbReference type="InterPro" id="IPR022816">
    <property type="entry name" value="Condensin_barren_su2"/>
</dbReference>
<dbReference type="PANTHER" id="PTHR13108:SF9">
    <property type="entry name" value="CONDENSIN COMPLEX SUBUNIT 2"/>
    <property type="match status" value="1"/>
</dbReference>
<keyword evidence="5" id="KW-0158">Chromosome</keyword>
<keyword evidence="13" id="KW-1185">Reference proteome</keyword>
<evidence type="ECO:0000313" key="13">
    <source>
        <dbReference type="Proteomes" id="UP000653454"/>
    </source>
</evidence>
<feature type="region of interest" description="Disordered" evidence="11">
    <location>
        <begin position="161"/>
        <end position="206"/>
    </location>
</feature>
<evidence type="ECO:0000256" key="7">
    <source>
        <dbReference type="ARBA" id="ARBA00022618"/>
    </source>
</evidence>
<keyword evidence="9" id="KW-0226">DNA condensation</keyword>
<feature type="region of interest" description="Disordered" evidence="11">
    <location>
        <begin position="560"/>
        <end position="609"/>
    </location>
</feature>
<organism evidence="12 13">
    <name type="scientific">Plutella xylostella</name>
    <name type="common">Diamondback moth</name>
    <name type="synonym">Plutella maculipennis</name>
    <dbReference type="NCBI Taxonomy" id="51655"/>
    <lineage>
        <taxon>Eukaryota</taxon>
        <taxon>Metazoa</taxon>
        <taxon>Ecdysozoa</taxon>
        <taxon>Arthropoda</taxon>
        <taxon>Hexapoda</taxon>
        <taxon>Insecta</taxon>
        <taxon>Pterygota</taxon>
        <taxon>Neoptera</taxon>
        <taxon>Endopterygota</taxon>
        <taxon>Lepidoptera</taxon>
        <taxon>Glossata</taxon>
        <taxon>Ditrysia</taxon>
        <taxon>Yponomeutoidea</taxon>
        <taxon>Plutellidae</taxon>
        <taxon>Plutella</taxon>
    </lineage>
</organism>
<evidence type="ECO:0000256" key="11">
    <source>
        <dbReference type="SAM" id="MobiDB-lite"/>
    </source>
</evidence>
<evidence type="ECO:0000256" key="10">
    <source>
        <dbReference type="ARBA" id="ARBA00023306"/>
    </source>
</evidence>
<dbReference type="EMBL" id="CAJHNJ030000001">
    <property type="protein sequence ID" value="CAG9089131.1"/>
    <property type="molecule type" value="Genomic_DNA"/>
</dbReference>
<gene>
    <name evidence="12" type="ORF">PLXY2_LOCUS401</name>
</gene>
<dbReference type="Proteomes" id="UP000653454">
    <property type="component" value="Unassembled WGS sequence"/>
</dbReference>
<keyword evidence="10" id="KW-0131">Cell cycle</keyword>
<evidence type="ECO:0000256" key="9">
    <source>
        <dbReference type="ARBA" id="ARBA00023067"/>
    </source>
</evidence>
<dbReference type="AlphaFoldDB" id="A0A8S4CWI9"/>
<comment type="subcellular location">
    <subcellularLocation>
        <location evidence="1">Chromosome</location>
    </subcellularLocation>
    <subcellularLocation>
        <location evidence="2">Cytoplasm</location>
    </subcellularLocation>
</comment>
<name>A0A8S4CWI9_PLUXY</name>
<accession>A0A8S4CWI9</accession>
<dbReference type="PANTHER" id="PTHR13108">
    <property type="entry name" value="CONDENSIN COMPLEX SUBUNIT 2"/>
    <property type="match status" value="1"/>
</dbReference>
<evidence type="ECO:0000313" key="12">
    <source>
        <dbReference type="EMBL" id="CAG9089131.1"/>
    </source>
</evidence>
<evidence type="ECO:0000256" key="3">
    <source>
        <dbReference type="ARBA" id="ARBA00009471"/>
    </source>
</evidence>
<evidence type="ECO:0000256" key="8">
    <source>
        <dbReference type="ARBA" id="ARBA00022776"/>
    </source>
</evidence>
<evidence type="ECO:0000256" key="4">
    <source>
        <dbReference type="ARBA" id="ARBA00016065"/>
    </source>
</evidence>
<evidence type="ECO:0000256" key="5">
    <source>
        <dbReference type="ARBA" id="ARBA00022454"/>
    </source>
</evidence>
<sequence length="729" mass="80977">MMLESPISSTPDLIRLRKSLGGSANTSLRRRSLIPKTPVADARLEACNDDDEERSSLLARERAVATSTPQSPRRARDTMSSSPQKEHFQGCLKLYAENKITKDNAWNLQLIDFMSSMLRRHDTRMENLQTASTVVDASARIYSFRVDAVHHDVLKMAGGLTKASHAKRGKKDDDAATQDDPGDGEPAQTQAVKKKKKRKGAVAQDPDVFNGDFDANDCIDPFFERLAATTGDVTSSNRAFNATLPIHDNTLGLILRTDEPYLEAISEEATEDIDLSDRTTLPLKLLPPFAGDRICEPFAAFSISNWDPDTEDDDNRVSNWVEENRLNLSQQALAFDVNAEVEPIPVDEAHNDLLDDEPLAGIDSDEEADVAVAACVARLPPAPAPRLTDMRPGRGDCRLEYSYSGAVVQAWAGPRHWRLRNNRGNVNRLMRPGRGDCRLEYSYSGAVVQAWAGPRHWRLRNNRASERTQSTAGGLTNTNQHKKPARSKRQLDFLNAGLAFEAGGGGEFEPAPPAKVMISRKTLATGHAWNEANFKTPVDRGLDESHFYKLYLRQSVTLRAPAAPAPPPPEPMLDDEPRDYDYNNENDASYCPTNVPEGEEWGPEDGAAAELPHAQPDGELGDMLEPPTKVAKIFIPYAMRAKKVDMKQLKHQTWNMLTERTPLGEKEDVQPTTFFSIYSRLPNKLSTNMKESLSVPLALLSVLHLANERGLILDKRDDLKDFDILGLIK</sequence>
<feature type="region of interest" description="Disordered" evidence="11">
    <location>
        <begin position="51"/>
        <end position="87"/>
    </location>
</feature>
<feature type="compositionally biased region" description="Polar residues" evidence="11">
    <location>
        <begin position="467"/>
        <end position="479"/>
    </location>
</feature>
<dbReference type="GO" id="GO:0005737">
    <property type="term" value="C:cytoplasm"/>
    <property type="evidence" value="ECO:0007669"/>
    <property type="project" value="UniProtKB-SubCell"/>
</dbReference>
<protein>
    <recommendedName>
        <fullName evidence="4">Condensin complex subunit 2</fullName>
    </recommendedName>
</protein>
<keyword evidence="6" id="KW-0963">Cytoplasm</keyword>
<dbReference type="GO" id="GO:0007076">
    <property type="term" value="P:mitotic chromosome condensation"/>
    <property type="evidence" value="ECO:0007669"/>
    <property type="project" value="InterPro"/>
</dbReference>
<evidence type="ECO:0000256" key="2">
    <source>
        <dbReference type="ARBA" id="ARBA00004496"/>
    </source>
</evidence>
<dbReference type="GO" id="GO:0003682">
    <property type="term" value="F:chromatin binding"/>
    <property type="evidence" value="ECO:0007669"/>
    <property type="project" value="TreeGrafter"/>
</dbReference>
<comment type="caution">
    <text evidence="12">The sequence shown here is derived from an EMBL/GenBank/DDBJ whole genome shotgun (WGS) entry which is preliminary data.</text>
</comment>
<keyword evidence="8" id="KW-0498">Mitosis</keyword>
<dbReference type="Pfam" id="PF05786">
    <property type="entry name" value="Cnd2"/>
    <property type="match status" value="2"/>
</dbReference>
<evidence type="ECO:0000256" key="1">
    <source>
        <dbReference type="ARBA" id="ARBA00004286"/>
    </source>
</evidence>
<feature type="compositionally biased region" description="Acidic residues" evidence="11">
    <location>
        <begin position="572"/>
        <end position="584"/>
    </location>
</feature>
<dbReference type="GO" id="GO:0000796">
    <property type="term" value="C:condensin complex"/>
    <property type="evidence" value="ECO:0007669"/>
    <property type="project" value="InterPro"/>
</dbReference>
<proteinExistence type="inferred from homology"/>